<accession>A0A2Z5RG67</accession>
<feature type="transmembrane region" description="Helical" evidence="14">
    <location>
        <begin position="198"/>
        <end position="223"/>
    </location>
</feature>
<comment type="subcellular location">
    <subcellularLocation>
        <location evidence="1">Membrane</location>
        <topology evidence="1">Multi-pass membrane protein</topology>
    </subcellularLocation>
    <subcellularLocation>
        <location evidence="13">Mitochondrion inner membrane</location>
        <topology evidence="13">Multi-pass membrane protein</topology>
    </subcellularLocation>
</comment>
<evidence type="ECO:0000256" key="10">
    <source>
        <dbReference type="ARBA" id="ARBA00023310"/>
    </source>
</evidence>
<sequence length="228" mass="25490">MMTSLFNTFESPYLLGFPLMIFISVLTSLFMFLTDNNRLVKNQLSSLSSLLLKTMTKEIFAPLKKSSHSWSLLLMSTMTFIFLNNIFGLLPYTFTLTTQLSINMSLAIPLWLGTVILGGKKQPLHSLAHLLPEGTPMILSPFLILIESISILIRPLALGVRLTANITAGHLLIHLTSLALLNLINIIPIFLMTFSVFILLLILELAVSFIQAYVFVMLVSLYLEENSP</sequence>
<evidence type="ECO:0000256" key="3">
    <source>
        <dbReference type="ARBA" id="ARBA00022448"/>
    </source>
</evidence>
<dbReference type="EMBL" id="AP017471">
    <property type="protein sequence ID" value="BAX30183.1"/>
    <property type="molecule type" value="Genomic_DNA"/>
</dbReference>
<dbReference type="CDD" id="cd00310">
    <property type="entry name" value="ATP-synt_Fo_a_6"/>
    <property type="match status" value="1"/>
</dbReference>
<proteinExistence type="inferred from homology"/>
<evidence type="ECO:0000256" key="8">
    <source>
        <dbReference type="ARBA" id="ARBA00023065"/>
    </source>
</evidence>
<comment type="catalytic activity">
    <reaction evidence="11">
        <text>H(+)(in) = H(+)(out)</text>
        <dbReference type="Rhea" id="RHEA:34979"/>
        <dbReference type="ChEBI" id="CHEBI:15378"/>
    </reaction>
</comment>
<feature type="transmembrane region" description="Helical" evidence="14">
    <location>
        <begin position="12"/>
        <end position="33"/>
    </location>
</feature>
<evidence type="ECO:0000256" key="6">
    <source>
        <dbReference type="ARBA" id="ARBA00022781"/>
    </source>
</evidence>
<comment type="similarity">
    <text evidence="2">Belongs to the ATPase A chain family.</text>
</comment>
<keyword evidence="8" id="KW-0406">Ion transport</keyword>
<dbReference type="PANTHER" id="PTHR11410">
    <property type="entry name" value="ATP SYNTHASE SUBUNIT A"/>
    <property type="match status" value="1"/>
</dbReference>
<dbReference type="GO" id="GO:0046933">
    <property type="term" value="F:proton-transporting ATP synthase activity, rotational mechanism"/>
    <property type="evidence" value="ECO:0007669"/>
    <property type="project" value="TreeGrafter"/>
</dbReference>
<dbReference type="AlphaFoldDB" id="A0A2Z5RG67"/>
<dbReference type="Pfam" id="PF00119">
    <property type="entry name" value="ATP-synt_A"/>
    <property type="match status" value="1"/>
</dbReference>
<feature type="transmembrane region" description="Helical" evidence="14">
    <location>
        <begin position="171"/>
        <end position="191"/>
    </location>
</feature>
<dbReference type="SUPFAM" id="SSF81336">
    <property type="entry name" value="F1F0 ATP synthase subunit A"/>
    <property type="match status" value="1"/>
</dbReference>
<feature type="transmembrane region" description="Helical" evidence="14">
    <location>
        <begin position="138"/>
        <end position="159"/>
    </location>
</feature>
<comment type="subunit">
    <text evidence="12">Component of the ATP synthase complex composed at least of ATP5F1A/subunit alpha, ATP5F1B/subunit beta, ATP5MC1/subunit c (homooctomer), MT-ATP6/subunit a, MT-ATP8/subunit 8, ATP5ME/subunit e, ATP5MF/subunit f, ATP5MG/subunit g, ATP5MK/subunit k, ATP5MJ/subunit j, ATP5F1C/subunit gamma, ATP5F1D/subunit delta, ATP5F1E/subunit epsilon, ATP5PF/subunit F6, ATP5PB/subunit b, ATP5PD/subunit d, ATP5PO/subunit OSCP. ATP synthase complex consists of a soluble F(1) head domain (subunits alpha(3) and beta(3)) - the catalytic core - and a membrane F(0) domain - the membrane proton channel (subunits c, a, 8, e, f, g, k and j). These two domains are linked by a central stalk (subunits gamma, delta, and epsilon) rotating inside the F1 region and a stationary peripheral stalk (subunits F6, b, d, and OSCP). Interacts with DNAJC30; interaction is direct.</text>
</comment>
<dbReference type="PANTHER" id="PTHR11410:SF0">
    <property type="entry name" value="ATP SYNTHASE SUBUNIT A"/>
    <property type="match status" value="1"/>
</dbReference>
<dbReference type="Gene3D" id="1.20.120.220">
    <property type="entry name" value="ATP synthase, F0 complex, subunit A"/>
    <property type="match status" value="1"/>
</dbReference>
<protein>
    <recommendedName>
        <fullName evidence="13">ATP synthase subunit a</fullName>
    </recommendedName>
</protein>
<keyword evidence="3" id="KW-0813">Transport</keyword>
<keyword evidence="9 14" id="KW-0472">Membrane</keyword>
<keyword evidence="15" id="KW-0496">Mitochondrion</keyword>
<dbReference type="GO" id="GO:0005743">
    <property type="term" value="C:mitochondrial inner membrane"/>
    <property type="evidence" value="ECO:0007669"/>
    <property type="project" value="UniProtKB-SubCell"/>
</dbReference>
<keyword evidence="6" id="KW-0375">Hydrogen ion transport</keyword>
<evidence type="ECO:0000256" key="9">
    <source>
        <dbReference type="ARBA" id="ARBA00023136"/>
    </source>
</evidence>
<evidence type="ECO:0000256" key="13">
    <source>
        <dbReference type="RuleBase" id="RU004450"/>
    </source>
</evidence>
<dbReference type="NCBIfam" id="TIGR01131">
    <property type="entry name" value="ATP_synt_6_or_A"/>
    <property type="match status" value="1"/>
</dbReference>
<evidence type="ECO:0000256" key="4">
    <source>
        <dbReference type="ARBA" id="ARBA00022547"/>
    </source>
</evidence>
<evidence type="ECO:0000256" key="7">
    <source>
        <dbReference type="ARBA" id="ARBA00022989"/>
    </source>
</evidence>
<evidence type="ECO:0000256" key="5">
    <source>
        <dbReference type="ARBA" id="ARBA00022692"/>
    </source>
</evidence>
<name>A0A2Z5RG67_9VERT</name>
<dbReference type="InterPro" id="IPR000568">
    <property type="entry name" value="ATP_synth_F0_asu"/>
</dbReference>
<keyword evidence="5 14" id="KW-0812">Transmembrane</keyword>
<organism evidence="15">
    <name type="scientific">Eptatretus atami</name>
    <dbReference type="NCBI Taxonomy" id="50612"/>
    <lineage>
        <taxon>Eukaryota</taxon>
        <taxon>Metazoa</taxon>
        <taxon>Chordata</taxon>
        <taxon>Craniata</taxon>
        <taxon>Vertebrata</taxon>
        <taxon>Cyclostomata</taxon>
        <taxon>Myxini</taxon>
        <taxon>Myxiniformes</taxon>
        <taxon>Myxinidae</taxon>
        <taxon>Eptatretinae</taxon>
        <taxon>Eptatretus</taxon>
    </lineage>
</organism>
<evidence type="ECO:0000256" key="2">
    <source>
        <dbReference type="ARBA" id="ARBA00006810"/>
    </source>
</evidence>
<dbReference type="GO" id="GO:0045259">
    <property type="term" value="C:proton-transporting ATP synthase complex"/>
    <property type="evidence" value="ECO:0007669"/>
    <property type="project" value="UniProtKB-KW"/>
</dbReference>
<dbReference type="InterPro" id="IPR035908">
    <property type="entry name" value="F0_ATP_A_sf"/>
</dbReference>
<dbReference type="InterPro" id="IPR045083">
    <property type="entry name" value="ATP_synth_F0_asu_bact/mt"/>
</dbReference>
<evidence type="ECO:0000256" key="11">
    <source>
        <dbReference type="ARBA" id="ARBA00024169"/>
    </source>
</evidence>
<reference evidence="15" key="1">
    <citation type="journal article" date="2017" name="Mol. Phylogenet. Evol.">
        <title>Evolution of the RH gene family in vertebrates revealed by brown hagfish (Eptatretus atami) genome sequences.</title>
        <authorList>
            <person name="Suzuki A."/>
            <person name="Komata H."/>
            <person name="Iwashita S."/>
            <person name="Seto S."/>
            <person name="Ikeya H."/>
            <person name="Tabata M."/>
            <person name="Kitano T."/>
        </authorList>
    </citation>
    <scope>NUCLEOTIDE SEQUENCE</scope>
    <source>
        <strain evidence="15">KN1</strain>
    </source>
</reference>
<keyword evidence="10" id="KW-0066">ATP synthesis</keyword>
<gene>
    <name evidence="15" type="primary">ATP6</name>
</gene>
<feature type="transmembrane region" description="Helical" evidence="14">
    <location>
        <begin position="100"/>
        <end position="118"/>
    </location>
</feature>
<feature type="transmembrane region" description="Helical" evidence="14">
    <location>
        <begin position="72"/>
        <end position="94"/>
    </location>
</feature>
<keyword evidence="4" id="KW-0138">CF(0)</keyword>
<dbReference type="PRINTS" id="PR00123">
    <property type="entry name" value="ATPASEA"/>
</dbReference>
<geneLocation type="mitochondrion" evidence="15"/>
<evidence type="ECO:0000256" key="1">
    <source>
        <dbReference type="ARBA" id="ARBA00004141"/>
    </source>
</evidence>
<keyword evidence="7 14" id="KW-1133">Transmembrane helix</keyword>
<evidence type="ECO:0000256" key="12">
    <source>
        <dbReference type="ARBA" id="ARBA00063051"/>
    </source>
</evidence>
<evidence type="ECO:0000313" key="15">
    <source>
        <dbReference type="EMBL" id="BAX30183.1"/>
    </source>
</evidence>
<dbReference type="PROSITE" id="PS00449">
    <property type="entry name" value="ATPASE_A"/>
    <property type="match status" value="1"/>
</dbReference>
<evidence type="ECO:0000256" key="14">
    <source>
        <dbReference type="SAM" id="Phobius"/>
    </source>
</evidence>
<dbReference type="InterPro" id="IPR023011">
    <property type="entry name" value="ATP_synth_F0_asu_AS"/>
</dbReference>